<evidence type="ECO:0000259" key="4">
    <source>
        <dbReference type="PROSITE" id="PS51071"/>
    </source>
</evidence>
<accession>A0ABW4BD64</accession>
<organism evidence="6 7">
    <name type="scientific">Lacticaseibacillus suilingensis</name>
    <dbReference type="NCBI Taxonomy" id="2799577"/>
    <lineage>
        <taxon>Bacteria</taxon>
        <taxon>Bacillati</taxon>
        <taxon>Bacillota</taxon>
        <taxon>Bacilli</taxon>
        <taxon>Lactobacillales</taxon>
        <taxon>Lactobacillaceae</taxon>
        <taxon>Lacticaseibacillus</taxon>
    </lineage>
</organism>
<proteinExistence type="predicted"/>
<feature type="domain" description="SIS" evidence="5">
    <location>
        <begin position="107"/>
        <end position="244"/>
    </location>
</feature>
<dbReference type="Proteomes" id="UP001597199">
    <property type="component" value="Unassembled WGS sequence"/>
</dbReference>
<keyword evidence="7" id="KW-1185">Reference proteome</keyword>
<dbReference type="Gene3D" id="3.40.50.10490">
    <property type="entry name" value="Glucose-6-phosphate isomerase like protein, domain 1"/>
    <property type="match status" value="1"/>
</dbReference>
<dbReference type="InterPro" id="IPR046348">
    <property type="entry name" value="SIS_dom_sf"/>
</dbReference>
<keyword evidence="2" id="KW-0238">DNA-binding</keyword>
<dbReference type="SUPFAM" id="SSF46689">
    <property type="entry name" value="Homeodomain-like"/>
    <property type="match status" value="1"/>
</dbReference>
<dbReference type="Gene3D" id="1.10.10.10">
    <property type="entry name" value="Winged helix-like DNA-binding domain superfamily/Winged helix DNA-binding domain"/>
    <property type="match status" value="1"/>
</dbReference>
<comment type="caution">
    <text evidence="6">The sequence shown here is derived from an EMBL/GenBank/DDBJ whole genome shotgun (WGS) entry which is preliminary data.</text>
</comment>
<evidence type="ECO:0000313" key="6">
    <source>
        <dbReference type="EMBL" id="MFD1398406.1"/>
    </source>
</evidence>
<dbReference type="InterPro" id="IPR035472">
    <property type="entry name" value="RpiR-like_SIS"/>
</dbReference>
<sequence>MFSYDKLQTLNDIETSIYNYVIKHAEAVETMPIRELATHAHVSTASVLRFAEKMGFDGYSELRFALKQDRKNKEQEAQATSYDASVPLADFFSKVNSTDFNKLIDSAMDLIVKAPLVMFFGLGGGNSLAQYGARFWSNAGKMSLPVFDPFQPFPNSSPLPKDTVLVVLSVSGETHEVLDLVNKVKPEAVKVIAVTNSGNSTLAKMADLSISYFMPEIKHADLNLTTQVPVVYLIELIGHRLDEINHTKA</sequence>
<dbReference type="SUPFAM" id="SSF53697">
    <property type="entry name" value="SIS domain"/>
    <property type="match status" value="1"/>
</dbReference>
<dbReference type="Pfam" id="PF01380">
    <property type="entry name" value="SIS"/>
    <property type="match status" value="1"/>
</dbReference>
<gene>
    <name evidence="6" type="ORF">ACFQ41_03705</name>
</gene>
<dbReference type="InterPro" id="IPR047640">
    <property type="entry name" value="RpiR-like"/>
</dbReference>
<protein>
    <submittedName>
        <fullName evidence="6">MurR/RpiR family transcriptional regulator</fullName>
    </submittedName>
</protein>
<dbReference type="InterPro" id="IPR000281">
    <property type="entry name" value="HTH_RpiR"/>
</dbReference>
<evidence type="ECO:0000256" key="2">
    <source>
        <dbReference type="ARBA" id="ARBA00023125"/>
    </source>
</evidence>
<dbReference type="InterPro" id="IPR009057">
    <property type="entry name" value="Homeodomain-like_sf"/>
</dbReference>
<dbReference type="PROSITE" id="PS51071">
    <property type="entry name" value="HTH_RPIR"/>
    <property type="match status" value="1"/>
</dbReference>
<dbReference type="PANTHER" id="PTHR30514:SF1">
    <property type="entry name" value="HTH-TYPE TRANSCRIPTIONAL REGULATOR HEXR-RELATED"/>
    <property type="match status" value="1"/>
</dbReference>
<reference evidence="7" key="1">
    <citation type="journal article" date="2019" name="Int. J. Syst. Evol. Microbiol.">
        <title>The Global Catalogue of Microorganisms (GCM) 10K type strain sequencing project: providing services to taxonomists for standard genome sequencing and annotation.</title>
        <authorList>
            <consortium name="The Broad Institute Genomics Platform"/>
            <consortium name="The Broad Institute Genome Sequencing Center for Infectious Disease"/>
            <person name="Wu L."/>
            <person name="Ma J."/>
        </authorList>
    </citation>
    <scope>NUCLEOTIDE SEQUENCE [LARGE SCALE GENOMIC DNA]</scope>
    <source>
        <strain evidence="7">CCM 9110</strain>
    </source>
</reference>
<dbReference type="Pfam" id="PF01418">
    <property type="entry name" value="HTH_6"/>
    <property type="match status" value="1"/>
</dbReference>
<dbReference type="EMBL" id="JBHTOA010000018">
    <property type="protein sequence ID" value="MFD1398406.1"/>
    <property type="molecule type" value="Genomic_DNA"/>
</dbReference>
<evidence type="ECO:0000259" key="5">
    <source>
        <dbReference type="PROSITE" id="PS51464"/>
    </source>
</evidence>
<dbReference type="InterPro" id="IPR001347">
    <property type="entry name" value="SIS_dom"/>
</dbReference>
<feature type="domain" description="HTH rpiR-type" evidence="4">
    <location>
        <begin position="1"/>
        <end position="73"/>
    </location>
</feature>
<evidence type="ECO:0000256" key="3">
    <source>
        <dbReference type="ARBA" id="ARBA00023163"/>
    </source>
</evidence>
<keyword evidence="1" id="KW-0805">Transcription regulation</keyword>
<dbReference type="RefSeq" id="WP_125581319.1">
    <property type="nucleotide sequence ID" value="NZ_BOLV01000008.1"/>
</dbReference>
<name>A0ABW4BD64_9LACO</name>
<evidence type="ECO:0000313" key="7">
    <source>
        <dbReference type="Proteomes" id="UP001597199"/>
    </source>
</evidence>
<evidence type="ECO:0000256" key="1">
    <source>
        <dbReference type="ARBA" id="ARBA00023015"/>
    </source>
</evidence>
<dbReference type="PROSITE" id="PS51464">
    <property type="entry name" value="SIS"/>
    <property type="match status" value="1"/>
</dbReference>
<keyword evidence="3" id="KW-0804">Transcription</keyword>
<dbReference type="PANTHER" id="PTHR30514">
    <property type="entry name" value="GLUCOKINASE"/>
    <property type="match status" value="1"/>
</dbReference>
<dbReference type="CDD" id="cd05013">
    <property type="entry name" value="SIS_RpiR"/>
    <property type="match status" value="1"/>
</dbReference>
<dbReference type="InterPro" id="IPR036388">
    <property type="entry name" value="WH-like_DNA-bd_sf"/>
</dbReference>